<proteinExistence type="predicted"/>
<organism evidence="1 2">
    <name type="scientific">Romanomermis culicivorax</name>
    <name type="common">Nematode worm</name>
    <dbReference type="NCBI Taxonomy" id="13658"/>
    <lineage>
        <taxon>Eukaryota</taxon>
        <taxon>Metazoa</taxon>
        <taxon>Ecdysozoa</taxon>
        <taxon>Nematoda</taxon>
        <taxon>Enoplea</taxon>
        <taxon>Dorylaimia</taxon>
        <taxon>Mermithida</taxon>
        <taxon>Mermithoidea</taxon>
        <taxon>Mermithidae</taxon>
        <taxon>Romanomermis</taxon>
    </lineage>
</organism>
<dbReference type="Proteomes" id="UP000887565">
    <property type="component" value="Unplaced"/>
</dbReference>
<reference evidence="2" key="1">
    <citation type="submission" date="2022-11" db="UniProtKB">
        <authorList>
            <consortium name="WormBaseParasite"/>
        </authorList>
    </citation>
    <scope>IDENTIFICATION</scope>
</reference>
<name>A0A915HI99_ROMCU</name>
<dbReference type="WBParaSite" id="nRc.2.0.1.t01368-RA">
    <property type="protein sequence ID" value="nRc.2.0.1.t01368-RA"/>
    <property type="gene ID" value="nRc.2.0.1.g01368"/>
</dbReference>
<accession>A0A915HI99</accession>
<sequence>MKSKKYIGKFFKAGFMLNDVSAQCLHDIEDLASGVVEAGKPVEFNFGFQRSGIQLLIQSKYSYVLSAPIHK</sequence>
<dbReference type="AlphaFoldDB" id="A0A915HI99"/>
<evidence type="ECO:0000313" key="1">
    <source>
        <dbReference type="Proteomes" id="UP000887565"/>
    </source>
</evidence>
<protein>
    <submittedName>
        <fullName evidence="2">Uncharacterized protein</fullName>
    </submittedName>
</protein>
<evidence type="ECO:0000313" key="2">
    <source>
        <dbReference type="WBParaSite" id="nRc.2.0.1.t01368-RA"/>
    </source>
</evidence>
<keyword evidence="1" id="KW-1185">Reference proteome</keyword>